<feature type="transmembrane region" description="Helical" evidence="6">
    <location>
        <begin position="13"/>
        <end position="39"/>
    </location>
</feature>
<comment type="subcellular location">
    <subcellularLocation>
        <location evidence="1">Endomembrane system</location>
    </subcellularLocation>
</comment>
<accession>A0A4Y7XCP6</accession>
<comment type="caution">
    <text evidence="7">The sequence shown here is derived from an EMBL/GenBank/DDBJ whole genome shotgun (WGS) entry which is preliminary data.</text>
</comment>
<dbReference type="EMBL" id="SNTY01000025">
    <property type="protein sequence ID" value="TEU26924.1"/>
    <property type="molecule type" value="Genomic_DNA"/>
</dbReference>
<evidence type="ECO:0000256" key="4">
    <source>
        <dbReference type="ARBA" id="ARBA00022989"/>
    </source>
</evidence>
<protein>
    <submittedName>
        <fullName evidence="7">DUF445 family protein</fullName>
    </submittedName>
</protein>
<keyword evidence="4 6" id="KW-1133">Transmembrane helix</keyword>
<evidence type="ECO:0000256" key="5">
    <source>
        <dbReference type="ARBA" id="ARBA00023136"/>
    </source>
</evidence>
<sequence>MFQSIIADFHQHLWLYLSIPFISGFIGYVTKVIAIQMMFAPLEFKGIRLFGLPIGWQGIVPRKAEKMATVAVELMTSKLIRPEEIFARLDPKRIAKEIELPMMAAAAEITREVAQEYQPGLWEGMPEFARKRLIRRIQAKAPEIVEHIMTEVQKDVAHYFDIKHMVISNLLKDKRLLNEIFKKVGKQEFKFFSNAGFFFGFGIGVIQMVCWVLFKQPWMLPAFGGFVGFFSDWIALQMMFRPLRPKKILGVTIQGLFIKRQNEVAADYAALISKQLLTSRNMMEELFSGTHSARVIELVSRHVKQEIDLQAGIVRPLVVYAMGGEKYQRLKEQVATRIMAQLPETMKHVESYAEDAMDVRNTLVTRMQQLTPEEFEGMLRPAFKEDEWSLIIVGAVLGFLVGEMQIHLML</sequence>
<proteinExistence type="inferred from homology"/>
<dbReference type="OrthoDB" id="3631561at2"/>
<evidence type="ECO:0000313" key="8">
    <source>
        <dbReference type="Proteomes" id="UP000297834"/>
    </source>
</evidence>
<keyword evidence="5 6" id="KW-0472">Membrane</keyword>
<name>A0A4Y7XCP6_9GAMM</name>
<feature type="transmembrane region" description="Helical" evidence="6">
    <location>
        <begin position="220"/>
        <end position="240"/>
    </location>
</feature>
<dbReference type="PANTHER" id="PTHR35791">
    <property type="entry name" value="UPF0754 MEMBRANE PROTEIN YHEB"/>
    <property type="match status" value="1"/>
</dbReference>
<keyword evidence="8" id="KW-1185">Reference proteome</keyword>
<dbReference type="GO" id="GO:0012505">
    <property type="term" value="C:endomembrane system"/>
    <property type="evidence" value="ECO:0007669"/>
    <property type="project" value="UniProtKB-SubCell"/>
</dbReference>
<dbReference type="PANTHER" id="PTHR35791:SF1">
    <property type="entry name" value="UPF0754 MEMBRANE PROTEIN YHEB"/>
    <property type="match status" value="1"/>
</dbReference>
<evidence type="ECO:0000256" key="2">
    <source>
        <dbReference type="ARBA" id="ARBA00008053"/>
    </source>
</evidence>
<evidence type="ECO:0000313" key="7">
    <source>
        <dbReference type="EMBL" id="TEU26924.1"/>
    </source>
</evidence>
<keyword evidence="3 6" id="KW-0812">Transmembrane</keyword>
<feature type="transmembrane region" description="Helical" evidence="6">
    <location>
        <begin position="388"/>
        <end position="408"/>
    </location>
</feature>
<dbReference type="Proteomes" id="UP000297834">
    <property type="component" value="Unassembled WGS sequence"/>
</dbReference>
<reference evidence="7 8" key="1">
    <citation type="submission" date="2019-03" db="EMBL/GenBank/DDBJ databases">
        <title>Alkanindiges illinoisensis: a potential pathogenic isolated from ascites of a gastric cancer patient with abdominal metastasis.</title>
        <authorList>
            <person name="Hu X."/>
            <person name="Yang B."/>
            <person name="Yan X."/>
            <person name="Lin L."/>
            <person name="Zhao H."/>
            <person name="Zhou F."/>
            <person name="Su B."/>
            <person name="Chen J."/>
            <person name="Rui Y."/>
            <person name="Wang Q."/>
            <person name="Zheng L."/>
        </authorList>
    </citation>
    <scope>NUCLEOTIDE SEQUENCE [LARGE SCALE GENOMIC DNA]</scope>
    <source>
        <strain evidence="7 8">NFYY 23406</strain>
    </source>
</reference>
<evidence type="ECO:0000256" key="3">
    <source>
        <dbReference type="ARBA" id="ARBA00022692"/>
    </source>
</evidence>
<organism evidence="7 8">
    <name type="scientific">Alkanindiges illinoisensis</name>
    <dbReference type="NCBI Taxonomy" id="197183"/>
    <lineage>
        <taxon>Bacteria</taxon>
        <taxon>Pseudomonadati</taxon>
        <taxon>Pseudomonadota</taxon>
        <taxon>Gammaproteobacteria</taxon>
        <taxon>Moraxellales</taxon>
        <taxon>Moraxellaceae</taxon>
        <taxon>Alkanindiges</taxon>
    </lineage>
</organism>
<dbReference type="AlphaFoldDB" id="A0A4Y7XCP6"/>
<evidence type="ECO:0000256" key="1">
    <source>
        <dbReference type="ARBA" id="ARBA00004308"/>
    </source>
</evidence>
<dbReference type="STRING" id="1120977.GCA_000619845_02505"/>
<comment type="similarity">
    <text evidence="2">Belongs to the UPF0754 family.</text>
</comment>
<evidence type="ECO:0000256" key="6">
    <source>
        <dbReference type="SAM" id="Phobius"/>
    </source>
</evidence>
<dbReference type="Pfam" id="PF04286">
    <property type="entry name" value="DUF445"/>
    <property type="match status" value="1"/>
</dbReference>
<feature type="transmembrane region" description="Helical" evidence="6">
    <location>
        <begin position="191"/>
        <end position="214"/>
    </location>
</feature>
<gene>
    <name evidence="7" type="ORF">E2B99_07940</name>
</gene>
<dbReference type="InterPro" id="IPR007383">
    <property type="entry name" value="DUF445"/>
</dbReference>